<evidence type="ECO:0000313" key="2">
    <source>
        <dbReference type="Proteomes" id="UP000054007"/>
    </source>
</evidence>
<keyword evidence="2" id="KW-1185">Reference proteome</keyword>
<protein>
    <submittedName>
        <fullName evidence="1">Uncharacterized protein</fullName>
    </submittedName>
</protein>
<organism evidence="1 2">
    <name type="scientific">Cylindrobasidium torrendii FP15055 ss-10</name>
    <dbReference type="NCBI Taxonomy" id="1314674"/>
    <lineage>
        <taxon>Eukaryota</taxon>
        <taxon>Fungi</taxon>
        <taxon>Dikarya</taxon>
        <taxon>Basidiomycota</taxon>
        <taxon>Agaricomycotina</taxon>
        <taxon>Agaricomycetes</taxon>
        <taxon>Agaricomycetidae</taxon>
        <taxon>Agaricales</taxon>
        <taxon>Marasmiineae</taxon>
        <taxon>Physalacriaceae</taxon>
        <taxon>Cylindrobasidium</taxon>
    </lineage>
</organism>
<accession>A0A0D7AZ77</accession>
<dbReference type="EMBL" id="KN880767">
    <property type="protein sequence ID" value="KIY62596.1"/>
    <property type="molecule type" value="Genomic_DNA"/>
</dbReference>
<name>A0A0D7AZ77_9AGAR</name>
<sequence>MSWRSSHIQPGAFVLLCVPNVPSFFACNPVLRFSSVLDTCPYSTPPSHSAFLIARVTNTALQTTSRKRIHACTRIPGRLQFASGSPNTPNSARLSMVLCPLAAPFLFQSLVQPVNLHQKKMSPLSKME</sequence>
<gene>
    <name evidence="1" type="ORF">CYLTODRAFT_170522</name>
</gene>
<dbReference type="Proteomes" id="UP000054007">
    <property type="component" value="Unassembled WGS sequence"/>
</dbReference>
<reference evidence="1 2" key="1">
    <citation type="journal article" date="2015" name="Fungal Genet. Biol.">
        <title>Evolution of novel wood decay mechanisms in Agaricales revealed by the genome sequences of Fistulina hepatica and Cylindrobasidium torrendii.</title>
        <authorList>
            <person name="Floudas D."/>
            <person name="Held B.W."/>
            <person name="Riley R."/>
            <person name="Nagy L.G."/>
            <person name="Koehler G."/>
            <person name="Ransdell A.S."/>
            <person name="Younus H."/>
            <person name="Chow J."/>
            <person name="Chiniquy J."/>
            <person name="Lipzen A."/>
            <person name="Tritt A."/>
            <person name="Sun H."/>
            <person name="Haridas S."/>
            <person name="LaButti K."/>
            <person name="Ohm R.A."/>
            <person name="Kues U."/>
            <person name="Blanchette R.A."/>
            <person name="Grigoriev I.V."/>
            <person name="Minto R.E."/>
            <person name="Hibbett D.S."/>
        </authorList>
    </citation>
    <scope>NUCLEOTIDE SEQUENCE [LARGE SCALE GENOMIC DNA]</scope>
    <source>
        <strain evidence="1 2">FP15055 ss-10</strain>
    </source>
</reference>
<dbReference type="AlphaFoldDB" id="A0A0D7AZ77"/>
<dbReference type="PROSITE" id="PS51257">
    <property type="entry name" value="PROKAR_LIPOPROTEIN"/>
    <property type="match status" value="1"/>
</dbReference>
<proteinExistence type="predicted"/>
<evidence type="ECO:0000313" key="1">
    <source>
        <dbReference type="EMBL" id="KIY62596.1"/>
    </source>
</evidence>